<dbReference type="PANTHER" id="PTHR11066">
    <property type="entry name" value="ACYL-COA THIOESTERASE"/>
    <property type="match status" value="1"/>
</dbReference>
<evidence type="ECO:0000256" key="1">
    <source>
        <dbReference type="ARBA" id="ARBA00006538"/>
    </source>
</evidence>
<dbReference type="GO" id="GO:0005782">
    <property type="term" value="C:peroxisomal matrix"/>
    <property type="evidence" value="ECO:0007669"/>
    <property type="project" value="UniProtKB-SubCell"/>
</dbReference>
<evidence type="ECO:0000259" key="4">
    <source>
        <dbReference type="Pfam" id="PF20789"/>
    </source>
</evidence>
<dbReference type="InterPro" id="IPR003703">
    <property type="entry name" value="Acyl_CoA_thio"/>
</dbReference>
<dbReference type="InterPro" id="IPR029069">
    <property type="entry name" value="HotDog_dom_sf"/>
</dbReference>
<name>A0A6J6I9Q1_9ZZZZ</name>
<dbReference type="Pfam" id="PF13622">
    <property type="entry name" value="4HBT_3"/>
    <property type="match status" value="1"/>
</dbReference>
<dbReference type="Pfam" id="PF20789">
    <property type="entry name" value="4HBT_3C"/>
    <property type="match status" value="1"/>
</dbReference>
<reference evidence="5" key="1">
    <citation type="submission" date="2020-05" db="EMBL/GenBank/DDBJ databases">
        <authorList>
            <person name="Chiriac C."/>
            <person name="Salcher M."/>
            <person name="Ghai R."/>
            <person name="Kavagutti S V."/>
        </authorList>
    </citation>
    <scope>NUCLEOTIDE SEQUENCE</scope>
</reference>
<dbReference type="InterPro" id="IPR049450">
    <property type="entry name" value="ACOT8-like_C"/>
</dbReference>
<organism evidence="5">
    <name type="scientific">freshwater metagenome</name>
    <dbReference type="NCBI Taxonomy" id="449393"/>
    <lineage>
        <taxon>unclassified sequences</taxon>
        <taxon>metagenomes</taxon>
        <taxon>ecological metagenomes</taxon>
    </lineage>
</organism>
<evidence type="ECO:0000259" key="3">
    <source>
        <dbReference type="Pfam" id="PF13622"/>
    </source>
</evidence>
<dbReference type="GO" id="GO:0047617">
    <property type="term" value="F:fatty acyl-CoA hydrolase activity"/>
    <property type="evidence" value="ECO:0007669"/>
    <property type="project" value="InterPro"/>
</dbReference>
<dbReference type="CDD" id="cd03444">
    <property type="entry name" value="Thioesterase_II_repeat1"/>
    <property type="match status" value="1"/>
</dbReference>
<feature type="domain" description="Acyl-CoA thioesterase-like C-terminal" evidence="4">
    <location>
        <begin position="150"/>
        <end position="266"/>
    </location>
</feature>
<dbReference type="InterPro" id="IPR049449">
    <property type="entry name" value="TesB_ACOT8-like_N"/>
</dbReference>
<dbReference type="GO" id="GO:0006637">
    <property type="term" value="P:acyl-CoA metabolic process"/>
    <property type="evidence" value="ECO:0007669"/>
    <property type="project" value="InterPro"/>
</dbReference>
<protein>
    <submittedName>
        <fullName evidence="5">Unannotated protein</fullName>
    </submittedName>
</protein>
<dbReference type="Gene3D" id="2.40.160.210">
    <property type="entry name" value="Acyl-CoA thioesterase, double hotdog domain"/>
    <property type="match status" value="1"/>
</dbReference>
<dbReference type="PANTHER" id="PTHR11066:SF34">
    <property type="entry name" value="ACYL-COENZYME A THIOESTERASE 8"/>
    <property type="match status" value="1"/>
</dbReference>
<dbReference type="AlphaFoldDB" id="A0A6J6I9Q1"/>
<accession>A0A6J6I9Q1</accession>
<keyword evidence="2" id="KW-0378">Hydrolase</keyword>
<proteinExistence type="inferred from homology"/>
<dbReference type="InterPro" id="IPR042171">
    <property type="entry name" value="Acyl-CoA_hotdog"/>
</dbReference>
<feature type="domain" description="Acyl-CoA thioesterase-like N-terminal HotDog" evidence="3">
    <location>
        <begin position="30"/>
        <end position="103"/>
    </location>
</feature>
<comment type="similarity">
    <text evidence="1">Belongs to the C/M/P thioester hydrolase family.</text>
</comment>
<dbReference type="GO" id="GO:0009062">
    <property type="term" value="P:fatty acid catabolic process"/>
    <property type="evidence" value="ECO:0007669"/>
    <property type="project" value="TreeGrafter"/>
</dbReference>
<gene>
    <name evidence="5" type="ORF">UFOPK1908_00983</name>
</gene>
<dbReference type="EMBL" id="CAEZVB010000045">
    <property type="protein sequence ID" value="CAB4623261.1"/>
    <property type="molecule type" value="Genomic_DNA"/>
</dbReference>
<evidence type="ECO:0000256" key="2">
    <source>
        <dbReference type="ARBA" id="ARBA00022801"/>
    </source>
</evidence>
<evidence type="ECO:0000313" key="5">
    <source>
        <dbReference type="EMBL" id="CAB4623261.1"/>
    </source>
</evidence>
<sequence length="285" mass="30772">MNEELKLLELTPIGEGRYSAPMPAGSQEGRDVIFGGQLIAQMIMASKMSASDAKYVKSIQTIFSRAGTYSQPLELQVEPFHDGRTFGSSIITAWQGERLLSKSMVLSTADEVDLISHAIAPPVGVKGPKFGVPTKGTEFPGAELLEVDPEFDAVNGVPVMSLWMRMPAPVGSFAASQAVLAWSTNGWLIGLAMQPYAEQIRISDAHHTLSTGVIGHTLHFHREFDAGSWMHIAQEASFAGKGRVHGRGSVFSEDGHLLATFSQDSMLKQIDAKVAGSSPDSRTWM</sequence>
<dbReference type="SUPFAM" id="SSF54637">
    <property type="entry name" value="Thioesterase/thiol ester dehydrase-isomerase"/>
    <property type="match status" value="2"/>
</dbReference>